<evidence type="ECO:0000313" key="2">
    <source>
        <dbReference type="Proteomes" id="UP000573729"/>
    </source>
</evidence>
<organism evidence="1 2">
    <name type="scientific">Microbacterium marinum</name>
    <dbReference type="NCBI Taxonomy" id="421115"/>
    <lineage>
        <taxon>Bacteria</taxon>
        <taxon>Bacillati</taxon>
        <taxon>Actinomycetota</taxon>
        <taxon>Actinomycetes</taxon>
        <taxon>Micrococcales</taxon>
        <taxon>Microbacteriaceae</taxon>
        <taxon>Microbacterium</taxon>
    </lineage>
</organism>
<dbReference type="AlphaFoldDB" id="A0A7W7BT66"/>
<dbReference type="EMBL" id="JACHMD010000001">
    <property type="protein sequence ID" value="MBB4668353.1"/>
    <property type="molecule type" value="Genomic_DNA"/>
</dbReference>
<dbReference type="GO" id="GO:0016746">
    <property type="term" value="F:acyltransferase activity"/>
    <property type="evidence" value="ECO:0007669"/>
    <property type="project" value="UniProtKB-KW"/>
</dbReference>
<dbReference type="Proteomes" id="UP000573729">
    <property type="component" value="Unassembled WGS sequence"/>
</dbReference>
<comment type="caution">
    <text evidence="1">The sequence shown here is derived from an EMBL/GenBank/DDBJ whole genome shotgun (WGS) entry which is preliminary data.</text>
</comment>
<gene>
    <name evidence="1" type="ORF">BKA24_003062</name>
</gene>
<keyword evidence="1" id="KW-0808">Transferase</keyword>
<name>A0A7W7BT66_9MICO</name>
<evidence type="ECO:0000313" key="1">
    <source>
        <dbReference type="EMBL" id="MBB4668353.1"/>
    </source>
</evidence>
<keyword evidence="2" id="KW-1185">Reference proteome</keyword>
<keyword evidence="1" id="KW-0012">Acyltransferase</keyword>
<sequence>MSVSLHVSALDAIPSTTLYEILWLRVSVFVVEWADPVS</sequence>
<protein>
    <submittedName>
        <fullName evidence="1">Putative GNAT family N-acyltransferase</fullName>
    </submittedName>
</protein>
<reference evidence="1 2" key="1">
    <citation type="submission" date="2020-08" db="EMBL/GenBank/DDBJ databases">
        <title>Sequencing the genomes of 1000 actinobacteria strains.</title>
        <authorList>
            <person name="Klenk H.-P."/>
        </authorList>
    </citation>
    <scope>NUCLEOTIDE SEQUENCE [LARGE SCALE GENOMIC DNA]</scope>
    <source>
        <strain evidence="1 2">DSM 24947</strain>
    </source>
</reference>
<proteinExistence type="predicted"/>
<accession>A0A7W7BT66</accession>